<comment type="subcellular location">
    <subcellularLocation>
        <location evidence="2">Cytoplasm</location>
    </subcellularLocation>
</comment>
<dbReference type="InterPro" id="IPR016192">
    <property type="entry name" value="APOBEC/CMP_deaminase_Zn-bd"/>
</dbReference>
<proteinExistence type="predicted"/>
<evidence type="ECO:0000259" key="9">
    <source>
        <dbReference type="PROSITE" id="PS51747"/>
    </source>
</evidence>
<evidence type="ECO:0000256" key="8">
    <source>
        <dbReference type="ARBA" id="ARBA00060693"/>
    </source>
</evidence>
<evidence type="ECO:0000256" key="7">
    <source>
        <dbReference type="ARBA" id="ARBA00022833"/>
    </source>
</evidence>
<evidence type="ECO:0000256" key="5">
    <source>
        <dbReference type="ARBA" id="ARBA00022723"/>
    </source>
</evidence>
<evidence type="ECO:0000256" key="2">
    <source>
        <dbReference type="ARBA" id="ARBA00004496"/>
    </source>
</evidence>
<evidence type="ECO:0000313" key="10">
    <source>
        <dbReference type="EMBL" id="QEG00898.1"/>
    </source>
</evidence>
<accession>A0A5B9MPQ0</accession>
<dbReference type="GO" id="GO:0055086">
    <property type="term" value="P:nucleobase-containing small molecule metabolic process"/>
    <property type="evidence" value="ECO:0007669"/>
    <property type="project" value="UniProtKB-ARBA"/>
</dbReference>
<keyword evidence="6 10" id="KW-0378">Hydrolase</keyword>
<dbReference type="Proteomes" id="UP000321353">
    <property type="component" value="Chromosome"/>
</dbReference>
<dbReference type="InterPro" id="IPR002125">
    <property type="entry name" value="CMP_dCMP_dom"/>
</dbReference>
<dbReference type="GO" id="GO:0008270">
    <property type="term" value="F:zinc ion binding"/>
    <property type="evidence" value="ECO:0007669"/>
    <property type="project" value="InterPro"/>
</dbReference>
<comment type="cofactor">
    <cofactor evidence="1">
        <name>Zn(2+)</name>
        <dbReference type="ChEBI" id="CHEBI:29105"/>
    </cofactor>
</comment>
<gene>
    <name evidence="10" type="primary">tadA_3</name>
    <name evidence="10" type="ORF">Mal15_49740</name>
</gene>
<dbReference type="EMBL" id="CP036264">
    <property type="protein sequence ID" value="QEG00898.1"/>
    <property type="molecule type" value="Genomic_DNA"/>
</dbReference>
<dbReference type="PROSITE" id="PS00903">
    <property type="entry name" value="CYT_DCMP_DEAMINASES_1"/>
    <property type="match status" value="1"/>
</dbReference>
<dbReference type="InterPro" id="IPR016193">
    <property type="entry name" value="Cytidine_deaminase-like"/>
</dbReference>
<organism evidence="10 11">
    <name type="scientific">Stieleria maiorica</name>
    <dbReference type="NCBI Taxonomy" id="2795974"/>
    <lineage>
        <taxon>Bacteria</taxon>
        <taxon>Pseudomonadati</taxon>
        <taxon>Planctomycetota</taxon>
        <taxon>Planctomycetia</taxon>
        <taxon>Pirellulales</taxon>
        <taxon>Pirellulaceae</taxon>
        <taxon>Stieleria</taxon>
    </lineage>
</organism>
<dbReference type="KEGG" id="smam:Mal15_49740"/>
<dbReference type="GO" id="GO:0008835">
    <property type="term" value="F:diaminohydroxyphosphoribosylaminopyrimidine deaminase activity"/>
    <property type="evidence" value="ECO:0007669"/>
    <property type="project" value="TreeGrafter"/>
</dbReference>
<protein>
    <submittedName>
        <fullName evidence="10">tRNA-specific adenosine deaminase</fullName>
        <ecNumber evidence="10">3.5.4.33</ecNumber>
    </submittedName>
</protein>
<dbReference type="CDD" id="cd01285">
    <property type="entry name" value="nucleoside_deaminase"/>
    <property type="match status" value="1"/>
</dbReference>
<keyword evidence="5" id="KW-0479">Metal-binding</keyword>
<keyword evidence="4" id="KW-0963">Cytoplasm</keyword>
<reference evidence="10 11" key="1">
    <citation type="submission" date="2019-02" db="EMBL/GenBank/DDBJ databases">
        <title>Planctomycetal bacteria perform biofilm scaping via a novel small molecule.</title>
        <authorList>
            <person name="Jeske O."/>
            <person name="Boedeker C."/>
            <person name="Wiegand S."/>
            <person name="Breitling P."/>
            <person name="Kallscheuer N."/>
            <person name="Jogler M."/>
            <person name="Rohde M."/>
            <person name="Petersen J."/>
            <person name="Medema M.H."/>
            <person name="Surup F."/>
            <person name="Jogler C."/>
        </authorList>
    </citation>
    <scope>NUCLEOTIDE SEQUENCE [LARGE SCALE GENOMIC DNA]</scope>
    <source>
        <strain evidence="10 11">Mal15</strain>
    </source>
</reference>
<dbReference type="PROSITE" id="PS51747">
    <property type="entry name" value="CYT_DCMP_DEAMINASES_2"/>
    <property type="match status" value="1"/>
</dbReference>
<feature type="domain" description="CMP/dCMP-type deaminase" evidence="9">
    <location>
        <begin position="50"/>
        <end position="165"/>
    </location>
</feature>
<comment type="subunit">
    <text evidence="3">Homodimer.</text>
</comment>
<evidence type="ECO:0000256" key="4">
    <source>
        <dbReference type="ARBA" id="ARBA00022490"/>
    </source>
</evidence>
<dbReference type="EC" id="3.5.4.33" evidence="10"/>
<dbReference type="PANTHER" id="PTHR11079:SF190">
    <property type="entry name" value="CYTOSINE DEAMINASE"/>
    <property type="match status" value="1"/>
</dbReference>
<dbReference type="GO" id="GO:0052717">
    <property type="term" value="F:tRNA-specific adenosine-34 deaminase activity"/>
    <property type="evidence" value="ECO:0007669"/>
    <property type="project" value="UniProtKB-EC"/>
</dbReference>
<dbReference type="SUPFAM" id="SSF53927">
    <property type="entry name" value="Cytidine deaminase-like"/>
    <property type="match status" value="1"/>
</dbReference>
<dbReference type="GO" id="GO:0072527">
    <property type="term" value="P:pyrimidine-containing compound metabolic process"/>
    <property type="evidence" value="ECO:0007669"/>
    <property type="project" value="UniProtKB-ARBA"/>
</dbReference>
<keyword evidence="11" id="KW-1185">Reference proteome</keyword>
<comment type="pathway">
    <text evidence="8">Pyrimidine metabolism.</text>
</comment>
<sequence length="196" mass="21397">MVVQPVVLQPVVLQSVVLPVAATCTTVFTKITATCHGMNGATPESLMLSQTDQFHLRRAYDEAVTGFDEGGCPIGSLLARGDVVLASGRNRRVQQGDPIAHGEMDALRRAGRQTTYRDTTLYTSLSPCMMCSGTIVQFGIPRVVIGENQNFGGNEDFLRKRGVEVVIANDPGCIALMERFIREKPELWAEDIAQEL</sequence>
<dbReference type="FunFam" id="3.40.140.10:FF:000016">
    <property type="entry name" value="Cytosine deaminase"/>
    <property type="match status" value="1"/>
</dbReference>
<evidence type="ECO:0000313" key="11">
    <source>
        <dbReference type="Proteomes" id="UP000321353"/>
    </source>
</evidence>
<keyword evidence="7" id="KW-0862">Zinc</keyword>
<dbReference type="GO" id="GO:0005737">
    <property type="term" value="C:cytoplasm"/>
    <property type="evidence" value="ECO:0007669"/>
    <property type="project" value="UniProtKB-SubCell"/>
</dbReference>
<evidence type="ECO:0000256" key="3">
    <source>
        <dbReference type="ARBA" id="ARBA00011738"/>
    </source>
</evidence>
<name>A0A5B9MPQ0_9BACT</name>
<evidence type="ECO:0000256" key="6">
    <source>
        <dbReference type="ARBA" id="ARBA00022801"/>
    </source>
</evidence>
<dbReference type="Pfam" id="PF00383">
    <property type="entry name" value="dCMP_cyt_deam_1"/>
    <property type="match status" value="1"/>
</dbReference>
<dbReference type="PANTHER" id="PTHR11079">
    <property type="entry name" value="CYTOSINE DEAMINASE FAMILY MEMBER"/>
    <property type="match status" value="1"/>
</dbReference>
<dbReference type="AlphaFoldDB" id="A0A5B9MPQ0"/>
<evidence type="ECO:0000256" key="1">
    <source>
        <dbReference type="ARBA" id="ARBA00001947"/>
    </source>
</evidence>
<dbReference type="Gene3D" id="3.40.140.10">
    <property type="entry name" value="Cytidine Deaminase, domain 2"/>
    <property type="match status" value="1"/>
</dbReference>